<feature type="compositionally biased region" description="Basic and acidic residues" evidence="1">
    <location>
        <begin position="176"/>
        <end position="195"/>
    </location>
</feature>
<dbReference type="HOGENOM" id="CLU_566345_0_0_1"/>
<organism evidence="3 4">
    <name type="scientific">Pleurotus ostreatus (strain PC15)</name>
    <name type="common">Oyster mushroom</name>
    <dbReference type="NCBI Taxonomy" id="1137138"/>
    <lineage>
        <taxon>Eukaryota</taxon>
        <taxon>Fungi</taxon>
        <taxon>Dikarya</taxon>
        <taxon>Basidiomycota</taxon>
        <taxon>Agaricomycotina</taxon>
        <taxon>Agaricomycetes</taxon>
        <taxon>Agaricomycetidae</taxon>
        <taxon>Agaricales</taxon>
        <taxon>Pleurotineae</taxon>
        <taxon>Pleurotaceae</taxon>
        <taxon>Pleurotus</taxon>
    </lineage>
</organism>
<dbReference type="STRING" id="1137138.A0A067N3M3"/>
<evidence type="ECO:0000313" key="3">
    <source>
        <dbReference type="EMBL" id="KDQ22449.1"/>
    </source>
</evidence>
<gene>
    <name evidence="3" type="ORF">PLEOSDRAFT_1109556</name>
</gene>
<evidence type="ECO:0000256" key="1">
    <source>
        <dbReference type="SAM" id="MobiDB-lite"/>
    </source>
</evidence>
<protein>
    <recommendedName>
        <fullName evidence="2">DUF6532 domain-containing protein</fullName>
    </recommendedName>
</protein>
<proteinExistence type="predicted"/>
<evidence type="ECO:0000259" key="2">
    <source>
        <dbReference type="Pfam" id="PF20149"/>
    </source>
</evidence>
<feature type="compositionally biased region" description="Low complexity" evidence="1">
    <location>
        <begin position="64"/>
        <end position="75"/>
    </location>
</feature>
<evidence type="ECO:0000313" key="4">
    <source>
        <dbReference type="Proteomes" id="UP000027073"/>
    </source>
</evidence>
<feature type="compositionally biased region" description="Basic and acidic residues" evidence="1">
    <location>
        <begin position="92"/>
        <end position="103"/>
    </location>
</feature>
<feature type="compositionally biased region" description="Basic and acidic residues" evidence="1">
    <location>
        <begin position="11"/>
        <end position="44"/>
    </location>
</feature>
<dbReference type="Pfam" id="PF20149">
    <property type="entry name" value="DUF6532"/>
    <property type="match status" value="1"/>
</dbReference>
<dbReference type="VEuPathDB" id="FungiDB:PLEOSDRAFT_1109556"/>
<feature type="region of interest" description="Disordered" evidence="1">
    <location>
        <begin position="463"/>
        <end position="482"/>
    </location>
</feature>
<sequence>MRAQVYDSIDASDKENDDGRRPPRNRRASEREAQRLQDEADRAERKARKAEKKAERERKKNMQTAASTAAANVASQRSYPISDDEGDVSSDDDSKYTSHRVEARPQAIKKVLVQRNTRVPQVLSVDSDDDNSNDSQRGRTTMKTVRRGDHRIQSPPQPLRHQSISPIARGPSPNTGEKRARSTDSDDLRSVKEPKQQTNARPKQADYSPLVQEVITVAIQLWRLKIFCENAFPTVQEEAKWVGEVWRQACVKLQVEHALDMNISRLITSRTSHTRGEVKTKVKAFVPSIFDLESSQHPKIIEKMRSRATKLKDGYNFVYKSPHKDVAKRKGLYRGKIIQKCVNAIWFANRRDEGVRFPDSFSPIPLPALALIFAAIENCIDEWITGIHTSLDFTATEYEVVYQDHLKSLHSFRDHSKHLNILGNICAKLYNTGRFHSGAQPLDTFRPPAITLDALNAAIDEYKADPTTETDGEDGNISKDSA</sequence>
<name>A0A067N3M3_PLEO1</name>
<dbReference type="AlphaFoldDB" id="A0A067N3M3"/>
<dbReference type="OrthoDB" id="3257342at2759"/>
<dbReference type="InterPro" id="IPR045341">
    <property type="entry name" value="DUF6532"/>
</dbReference>
<dbReference type="Proteomes" id="UP000027073">
    <property type="component" value="Unassembled WGS sequence"/>
</dbReference>
<reference evidence="4" key="1">
    <citation type="journal article" date="2014" name="Proc. Natl. Acad. Sci. U.S.A.">
        <title>Extensive sampling of basidiomycete genomes demonstrates inadequacy of the white-rot/brown-rot paradigm for wood decay fungi.</title>
        <authorList>
            <person name="Riley R."/>
            <person name="Salamov A.A."/>
            <person name="Brown D.W."/>
            <person name="Nagy L.G."/>
            <person name="Floudas D."/>
            <person name="Held B.W."/>
            <person name="Levasseur A."/>
            <person name="Lombard V."/>
            <person name="Morin E."/>
            <person name="Otillar R."/>
            <person name="Lindquist E.A."/>
            <person name="Sun H."/>
            <person name="LaButti K.M."/>
            <person name="Schmutz J."/>
            <person name="Jabbour D."/>
            <person name="Luo H."/>
            <person name="Baker S.E."/>
            <person name="Pisabarro A.G."/>
            <person name="Walton J.D."/>
            <person name="Blanchette R.A."/>
            <person name="Henrissat B."/>
            <person name="Martin F."/>
            <person name="Cullen D."/>
            <person name="Hibbett D.S."/>
            <person name="Grigoriev I.V."/>
        </authorList>
    </citation>
    <scope>NUCLEOTIDE SEQUENCE [LARGE SCALE GENOMIC DNA]</scope>
    <source>
        <strain evidence="4">PC15</strain>
    </source>
</reference>
<feature type="domain" description="DUF6532" evidence="2">
    <location>
        <begin position="218"/>
        <end position="412"/>
    </location>
</feature>
<accession>A0A067N3M3</accession>
<feature type="compositionally biased region" description="Acidic residues" evidence="1">
    <location>
        <begin position="82"/>
        <end position="91"/>
    </location>
</feature>
<feature type="region of interest" description="Disordered" evidence="1">
    <location>
        <begin position="1"/>
        <end position="205"/>
    </location>
</feature>
<dbReference type="EMBL" id="KL198014">
    <property type="protein sequence ID" value="KDQ22449.1"/>
    <property type="molecule type" value="Genomic_DNA"/>
</dbReference>
<dbReference type="InParanoid" id="A0A067N3M3"/>